<evidence type="ECO:0000256" key="1">
    <source>
        <dbReference type="SAM" id="SignalP"/>
    </source>
</evidence>
<comment type="caution">
    <text evidence="2">The sequence shown here is derived from an EMBL/GenBank/DDBJ whole genome shotgun (WGS) entry which is preliminary data.</text>
</comment>
<keyword evidence="3" id="KW-1185">Reference proteome</keyword>
<dbReference type="Proteomes" id="UP001231915">
    <property type="component" value="Unassembled WGS sequence"/>
</dbReference>
<dbReference type="EMBL" id="JASJUT010000002">
    <property type="protein sequence ID" value="MDK2594793.1"/>
    <property type="molecule type" value="Genomic_DNA"/>
</dbReference>
<evidence type="ECO:0000313" key="2">
    <source>
        <dbReference type="EMBL" id="MDK2594793.1"/>
    </source>
</evidence>
<accession>A0ABT7EIB4</accession>
<keyword evidence="1" id="KW-0732">Signal</keyword>
<name>A0ABT7EIB4_9GAMM</name>
<sequence>MRYLSCLLVALFCCSTLAKEAKYVRVTDGAHPYVIELIELALSYQSTPYKLQYIKNIPTQSRAIRLLGKDNGIDIFWSVTSFERENIARAIRVPIVKGLLGYRILLIDQSQQHRFSNLSHISQLQSFHYGLRHDWPDHDIFVDNKLSVNAFHALPGALNMLTSKRFDAIPISILELPDILKTYNAFAEQQLLLYYPSAVYFFVDKQDNALYSVLKEGLNKALKDGSFEQLFSRHFAKLVEELSLEQRTLIELRNRSLPPSAPLNNSQLWYKKQNDKS</sequence>
<feature type="signal peptide" evidence="1">
    <location>
        <begin position="1"/>
        <end position="18"/>
    </location>
</feature>
<gene>
    <name evidence="2" type="ORF">QNM18_06925</name>
</gene>
<dbReference type="RefSeq" id="WP_284136740.1">
    <property type="nucleotide sequence ID" value="NZ_JASJUT010000002.1"/>
</dbReference>
<organism evidence="2 3">
    <name type="scientific">Pseudoalteromonas obscura</name>
    <dbReference type="NCBI Taxonomy" id="3048491"/>
    <lineage>
        <taxon>Bacteria</taxon>
        <taxon>Pseudomonadati</taxon>
        <taxon>Pseudomonadota</taxon>
        <taxon>Gammaproteobacteria</taxon>
        <taxon>Alteromonadales</taxon>
        <taxon>Pseudoalteromonadaceae</taxon>
        <taxon>Pseudoalteromonas</taxon>
    </lineage>
</organism>
<protein>
    <submittedName>
        <fullName evidence="2">Transporter substrate-binding domain-containing protein</fullName>
    </submittedName>
</protein>
<evidence type="ECO:0000313" key="3">
    <source>
        <dbReference type="Proteomes" id="UP001231915"/>
    </source>
</evidence>
<dbReference type="Gene3D" id="3.40.190.10">
    <property type="entry name" value="Periplasmic binding protein-like II"/>
    <property type="match status" value="1"/>
</dbReference>
<proteinExistence type="predicted"/>
<feature type="chain" id="PRO_5046076661" evidence="1">
    <location>
        <begin position="19"/>
        <end position="277"/>
    </location>
</feature>
<reference evidence="2 3" key="1">
    <citation type="submission" date="2023-05" db="EMBL/GenBank/DDBJ databases">
        <title>Pseudoalteromonas ardens sp. nov., Pseudoalteromonas obscura sp. nov., and Pseudoalteromonas umbrosa sp. nov., isolated from the coral Montipora capitata.</title>
        <authorList>
            <person name="Thomas E.M."/>
            <person name="Smith E.M."/>
            <person name="Papke E."/>
            <person name="Shlafstein M.D."/>
            <person name="Oline D.K."/>
            <person name="Videau P."/>
            <person name="Saw J.H."/>
            <person name="Strangman W.K."/>
            <person name="Ushijima B."/>
        </authorList>
    </citation>
    <scope>NUCLEOTIDE SEQUENCE [LARGE SCALE GENOMIC DNA]</scope>
    <source>
        <strain evidence="2 3">P94</strain>
    </source>
</reference>
<dbReference type="SUPFAM" id="SSF53850">
    <property type="entry name" value="Periplasmic binding protein-like II"/>
    <property type="match status" value="1"/>
</dbReference>